<evidence type="ECO:0000313" key="2">
    <source>
        <dbReference type="EMBL" id="SER15112.1"/>
    </source>
</evidence>
<protein>
    <submittedName>
        <fullName evidence="2">Uncharacterized protein YqkB</fullName>
    </submittedName>
</protein>
<dbReference type="AlphaFoldDB" id="A0A1H9LUC6"/>
<dbReference type="RefSeq" id="WP_089738459.1">
    <property type="nucleotide sequence ID" value="NZ_FOGL01000001.1"/>
</dbReference>
<dbReference type="Gene3D" id="2.60.300.12">
    <property type="entry name" value="HesB-like domain"/>
    <property type="match status" value="1"/>
</dbReference>
<feature type="domain" description="Core" evidence="1">
    <location>
        <begin position="1"/>
        <end position="100"/>
    </location>
</feature>
<accession>A0A1H9LUC6</accession>
<evidence type="ECO:0000259" key="1">
    <source>
        <dbReference type="Pfam" id="PF01521"/>
    </source>
</evidence>
<organism evidence="2 3">
    <name type="scientific">Gracilibacillus ureilyticus</name>
    <dbReference type="NCBI Taxonomy" id="531814"/>
    <lineage>
        <taxon>Bacteria</taxon>
        <taxon>Bacillati</taxon>
        <taxon>Bacillota</taxon>
        <taxon>Bacilli</taxon>
        <taxon>Bacillales</taxon>
        <taxon>Bacillaceae</taxon>
        <taxon>Gracilibacillus</taxon>
    </lineage>
</organism>
<gene>
    <name evidence="2" type="ORF">SAMN04487944_101410</name>
</gene>
<keyword evidence="3" id="KW-1185">Reference proteome</keyword>
<dbReference type="InterPro" id="IPR000361">
    <property type="entry name" value="ATAP_core_dom"/>
</dbReference>
<dbReference type="EMBL" id="FOGL01000001">
    <property type="protein sequence ID" value="SER15112.1"/>
    <property type="molecule type" value="Genomic_DNA"/>
</dbReference>
<reference evidence="2 3" key="1">
    <citation type="submission" date="2016-10" db="EMBL/GenBank/DDBJ databases">
        <authorList>
            <person name="de Groot N.N."/>
        </authorList>
    </citation>
    <scope>NUCLEOTIDE SEQUENCE [LARGE SCALE GENOMIC DNA]</scope>
    <source>
        <strain evidence="2 3">CGMCC 1.7727</strain>
    </source>
</reference>
<sequence length="105" mass="12066">MELTITKQALEKVEENRDINDRYLFLTYDIDGCGCGVNGMPTISWKEEKEDSDIPVTCEEIPVIVHYQQKVFFAKNMKLDFNGQTFRLSSTEGMLNPFIPLNALQ</sequence>
<dbReference type="Proteomes" id="UP000199687">
    <property type="component" value="Unassembled WGS sequence"/>
</dbReference>
<dbReference type="OrthoDB" id="2361087at2"/>
<dbReference type="Pfam" id="PF01521">
    <property type="entry name" value="Fe-S_biosyn"/>
    <property type="match status" value="1"/>
</dbReference>
<dbReference type="SUPFAM" id="SSF89360">
    <property type="entry name" value="HesB-like domain"/>
    <property type="match status" value="1"/>
</dbReference>
<proteinExistence type="predicted"/>
<evidence type="ECO:0000313" key="3">
    <source>
        <dbReference type="Proteomes" id="UP000199687"/>
    </source>
</evidence>
<dbReference type="InterPro" id="IPR035903">
    <property type="entry name" value="HesB-like_dom_sf"/>
</dbReference>
<dbReference type="STRING" id="531814.SAMN04487944_101410"/>
<name>A0A1H9LUC6_9BACI</name>